<feature type="non-terminal residue" evidence="1">
    <location>
        <position position="1"/>
    </location>
</feature>
<comment type="caution">
    <text evidence="1">The sequence shown here is derived from an EMBL/GenBank/DDBJ whole genome shotgun (WGS) entry which is preliminary data.</text>
</comment>
<proteinExistence type="predicted"/>
<name>X1B4A2_9ZZZZ</name>
<sequence>ITLSNGFFVFTDLVCCDKRRTSNLKEDKCYQWREKECENRPTVKRTVHRPEPQNKRLRANLTRVVNGRTLNAKDATFGWLRHEADQRNPRGKKTVVCIMDGEAKLWSKQREMFPEAVGVLDIFHVMEHLWPCVHRFESENSPNACRLFEKQFRAILEGRIGRVIGAFRQMAAKRNLKAGALQKLEEHLAYFEGNRDRMKYDEYLEQGFPIGSGVVEGACRNLVKDRLERTGMRWRTSGAQAILDLRAIYLNGDWDKFHKYLVRREQKRLYHNRRRL</sequence>
<dbReference type="AlphaFoldDB" id="X1B4A2"/>
<dbReference type="EMBL" id="BART01027125">
    <property type="protein sequence ID" value="GAG90544.1"/>
    <property type="molecule type" value="Genomic_DNA"/>
</dbReference>
<accession>X1B4A2</accession>
<feature type="non-terminal residue" evidence="1">
    <location>
        <position position="276"/>
    </location>
</feature>
<gene>
    <name evidence="1" type="ORF">S01H4_48174</name>
</gene>
<reference evidence="1" key="1">
    <citation type="journal article" date="2014" name="Front. Microbiol.">
        <title>High frequency of phylogenetically diverse reductive dehalogenase-homologous genes in deep subseafloor sedimentary metagenomes.</title>
        <authorList>
            <person name="Kawai M."/>
            <person name="Futagami T."/>
            <person name="Toyoda A."/>
            <person name="Takaki Y."/>
            <person name="Nishi S."/>
            <person name="Hori S."/>
            <person name="Arai W."/>
            <person name="Tsubouchi T."/>
            <person name="Morono Y."/>
            <person name="Uchiyama I."/>
            <person name="Ito T."/>
            <person name="Fujiyama A."/>
            <person name="Inagaki F."/>
            <person name="Takami H."/>
        </authorList>
    </citation>
    <scope>NUCLEOTIDE SEQUENCE</scope>
    <source>
        <strain evidence="1">Expedition CK06-06</strain>
    </source>
</reference>
<organism evidence="1">
    <name type="scientific">marine sediment metagenome</name>
    <dbReference type="NCBI Taxonomy" id="412755"/>
    <lineage>
        <taxon>unclassified sequences</taxon>
        <taxon>metagenomes</taxon>
        <taxon>ecological metagenomes</taxon>
    </lineage>
</organism>
<protein>
    <submittedName>
        <fullName evidence="1">Uncharacterized protein</fullName>
    </submittedName>
</protein>
<evidence type="ECO:0000313" key="1">
    <source>
        <dbReference type="EMBL" id="GAG90544.1"/>
    </source>
</evidence>